<evidence type="ECO:0000313" key="3">
    <source>
        <dbReference type="Proteomes" id="UP000762676"/>
    </source>
</evidence>
<proteinExistence type="predicted"/>
<accession>A0AAV4G9D9</accession>
<keyword evidence="3" id="KW-1185">Reference proteome</keyword>
<organism evidence="2 3">
    <name type="scientific">Elysia marginata</name>
    <dbReference type="NCBI Taxonomy" id="1093978"/>
    <lineage>
        <taxon>Eukaryota</taxon>
        <taxon>Metazoa</taxon>
        <taxon>Spiralia</taxon>
        <taxon>Lophotrochozoa</taxon>
        <taxon>Mollusca</taxon>
        <taxon>Gastropoda</taxon>
        <taxon>Heterobranchia</taxon>
        <taxon>Euthyneura</taxon>
        <taxon>Panpulmonata</taxon>
        <taxon>Sacoglossa</taxon>
        <taxon>Placobranchoidea</taxon>
        <taxon>Plakobranchidae</taxon>
        <taxon>Elysia</taxon>
    </lineage>
</organism>
<comment type="caution">
    <text evidence="2">The sequence shown here is derived from an EMBL/GenBank/DDBJ whole genome shotgun (WGS) entry which is preliminary data.</text>
</comment>
<sequence length="425" mass="47288">MRQREAPSYSSSRVQRATRINSIEAARLEQTLQYLEKAKLHQCRLSNQDIRLISLSLDYIQMSSGHSPEAWRPPQPSRQALAVVVSDDEDDPGRPPFNTQDTTPEDTADHKSPFFLYGERIWERKRRRIQRPVSAAVPSRRAAMMDGTTLSSITSEAGSSTRSQRPKSSPGKQQALQLAVEAGGFYRYPSRESSSPDDLDPGDQDYTFITQQEGGRAEFGSRGDFEDPSIVLSTGLSRASTPRGRVTPHQAWEDDTSLVTKRILKSQTHAHKGRQLQAMYLAPDDVMTSAAARNVRGLARQIRVSATATVPDRGEILYPHGVTPLAAKLDVPPKRPAHHAENGFNRRASVGEIINQRRPTLTSGAWKSHLGQTSDTPMSLAARRQKVLESKKEMNETRNQVITGKVKDFVATSNSRQMTSKTFCI</sequence>
<evidence type="ECO:0000256" key="1">
    <source>
        <dbReference type="SAM" id="MobiDB-lite"/>
    </source>
</evidence>
<name>A0AAV4G9D9_9GAST</name>
<feature type="region of interest" description="Disordered" evidence="1">
    <location>
        <begin position="187"/>
        <end position="206"/>
    </location>
</feature>
<feature type="region of interest" description="Disordered" evidence="1">
    <location>
        <begin position="129"/>
        <end position="174"/>
    </location>
</feature>
<feature type="region of interest" description="Disordered" evidence="1">
    <location>
        <begin position="85"/>
        <end position="111"/>
    </location>
</feature>
<dbReference type="AlphaFoldDB" id="A0AAV4G9D9"/>
<dbReference type="Proteomes" id="UP000762676">
    <property type="component" value="Unassembled WGS sequence"/>
</dbReference>
<dbReference type="EMBL" id="BMAT01001249">
    <property type="protein sequence ID" value="GFR82168.1"/>
    <property type="molecule type" value="Genomic_DNA"/>
</dbReference>
<reference evidence="2 3" key="1">
    <citation type="journal article" date="2021" name="Elife">
        <title>Chloroplast acquisition without the gene transfer in kleptoplastic sea slugs, Plakobranchus ocellatus.</title>
        <authorList>
            <person name="Maeda T."/>
            <person name="Takahashi S."/>
            <person name="Yoshida T."/>
            <person name="Shimamura S."/>
            <person name="Takaki Y."/>
            <person name="Nagai Y."/>
            <person name="Toyoda A."/>
            <person name="Suzuki Y."/>
            <person name="Arimoto A."/>
            <person name="Ishii H."/>
            <person name="Satoh N."/>
            <person name="Nishiyama T."/>
            <person name="Hasebe M."/>
            <person name="Maruyama T."/>
            <person name="Minagawa J."/>
            <person name="Obokata J."/>
            <person name="Shigenobu S."/>
        </authorList>
    </citation>
    <scope>NUCLEOTIDE SEQUENCE [LARGE SCALE GENOMIC DNA]</scope>
</reference>
<protein>
    <submittedName>
        <fullName evidence="2">Uncharacterized protein</fullName>
    </submittedName>
</protein>
<feature type="compositionally biased region" description="Polar residues" evidence="1">
    <location>
        <begin position="148"/>
        <end position="174"/>
    </location>
</feature>
<gene>
    <name evidence="2" type="ORF">ElyMa_000620100</name>
</gene>
<evidence type="ECO:0000313" key="2">
    <source>
        <dbReference type="EMBL" id="GFR82168.1"/>
    </source>
</evidence>